<organism evidence="4 5">
    <name type="scientific">Dillenia turbinata</name>
    <dbReference type="NCBI Taxonomy" id="194707"/>
    <lineage>
        <taxon>Eukaryota</taxon>
        <taxon>Viridiplantae</taxon>
        <taxon>Streptophyta</taxon>
        <taxon>Embryophyta</taxon>
        <taxon>Tracheophyta</taxon>
        <taxon>Spermatophyta</taxon>
        <taxon>Magnoliopsida</taxon>
        <taxon>eudicotyledons</taxon>
        <taxon>Gunneridae</taxon>
        <taxon>Pentapetalae</taxon>
        <taxon>Dilleniales</taxon>
        <taxon>Dilleniaceae</taxon>
        <taxon>Dillenia</taxon>
    </lineage>
</organism>
<keyword evidence="1" id="KW-0378">Hydrolase</keyword>
<evidence type="ECO:0000313" key="5">
    <source>
        <dbReference type="Proteomes" id="UP001370490"/>
    </source>
</evidence>
<dbReference type="InterPro" id="IPR050747">
    <property type="entry name" value="Mitochondrial_chaperone_BCS1"/>
</dbReference>
<dbReference type="EMBL" id="JBAMMX010000024">
    <property type="protein sequence ID" value="KAK6916593.1"/>
    <property type="molecule type" value="Genomic_DNA"/>
</dbReference>
<keyword evidence="5" id="KW-1185">Reference proteome</keyword>
<evidence type="ECO:0000259" key="3">
    <source>
        <dbReference type="Pfam" id="PF14363"/>
    </source>
</evidence>
<dbReference type="Proteomes" id="UP001370490">
    <property type="component" value="Unassembled WGS sequence"/>
</dbReference>
<dbReference type="AlphaFoldDB" id="A0AAN8Z0T4"/>
<dbReference type="PANTHER" id="PTHR23070">
    <property type="entry name" value="BCS1 AAA-TYPE ATPASE"/>
    <property type="match status" value="1"/>
</dbReference>
<feature type="domain" description="AAA-type ATPase N-terminal" evidence="3">
    <location>
        <begin position="129"/>
        <end position="219"/>
    </location>
</feature>
<dbReference type="InterPro" id="IPR025753">
    <property type="entry name" value="AAA_N_dom"/>
</dbReference>
<sequence>MLIKTITNDLITPELRWYQTGKNSRWVWIKFDHPETFDAIEMELELKKMIIDDLDSIDLEDRQAQNLGNKEKPSSKVSTPKEKTQGCAHHMSYCKSRGFQIPSTKTVISAAASAAATAVLLRSLAKDYIPHELRHYLYSTLKGFLSTFSSQLTIVIDEFNGFSKNTLFQAAETYLGSIITPSTHRFRAILPEKASKISLLMEQNSEIIDNFNNIPIRWRRIAKKVSPKYAHHAGDPYYNPSPISDIRYFEMSFHKKHKHEILTNYVTPAEVGEQLLKHDGCENALRGLIEFLEEKYEESQKAEAKRADEVKLGEASIESGEVDKKGKGIVNEEVVG</sequence>
<dbReference type="GO" id="GO:0016787">
    <property type="term" value="F:hydrolase activity"/>
    <property type="evidence" value="ECO:0007669"/>
    <property type="project" value="UniProtKB-KW"/>
</dbReference>
<accession>A0AAN8Z0T4</accession>
<proteinExistence type="predicted"/>
<protein>
    <submittedName>
        <fullName evidence="4">AAA-type ATPase, N-terminal domain</fullName>
    </submittedName>
</protein>
<evidence type="ECO:0000313" key="4">
    <source>
        <dbReference type="EMBL" id="KAK6916593.1"/>
    </source>
</evidence>
<name>A0AAN8Z0T4_9MAGN</name>
<gene>
    <name evidence="4" type="ORF">RJ641_019454</name>
</gene>
<reference evidence="4 5" key="1">
    <citation type="submission" date="2023-12" db="EMBL/GenBank/DDBJ databases">
        <title>A high-quality genome assembly for Dillenia turbinata (Dilleniales).</title>
        <authorList>
            <person name="Chanderbali A."/>
        </authorList>
    </citation>
    <scope>NUCLEOTIDE SEQUENCE [LARGE SCALE GENOMIC DNA]</scope>
    <source>
        <strain evidence="4">LSX21</strain>
        <tissue evidence="4">Leaf</tissue>
    </source>
</reference>
<dbReference type="Pfam" id="PF14363">
    <property type="entry name" value="AAA_assoc"/>
    <property type="match status" value="1"/>
</dbReference>
<evidence type="ECO:0000256" key="2">
    <source>
        <dbReference type="SAM" id="MobiDB-lite"/>
    </source>
</evidence>
<feature type="region of interest" description="Disordered" evidence="2">
    <location>
        <begin position="64"/>
        <end position="83"/>
    </location>
</feature>
<comment type="caution">
    <text evidence="4">The sequence shown here is derived from an EMBL/GenBank/DDBJ whole genome shotgun (WGS) entry which is preliminary data.</text>
</comment>
<evidence type="ECO:0000256" key="1">
    <source>
        <dbReference type="ARBA" id="ARBA00022801"/>
    </source>
</evidence>